<evidence type="ECO:0000313" key="2">
    <source>
        <dbReference type="EMBL" id="PMB73310.1"/>
    </source>
</evidence>
<organism evidence="2 3">
    <name type="scientific">Beauveria bassiana</name>
    <name type="common">White muscardine disease fungus</name>
    <name type="synonym">Tritirachium shiotae</name>
    <dbReference type="NCBI Taxonomy" id="176275"/>
    <lineage>
        <taxon>Eukaryota</taxon>
        <taxon>Fungi</taxon>
        <taxon>Dikarya</taxon>
        <taxon>Ascomycota</taxon>
        <taxon>Pezizomycotina</taxon>
        <taxon>Sordariomycetes</taxon>
        <taxon>Hypocreomycetidae</taxon>
        <taxon>Hypocreales</taxon>
        <taxon>Cordycipitaceae</taxon>
        <taxon>Beauveria</taxon>
    </lineage>
</organism>
<dbReference type="EMBL" id="MRVG01000001">
    <property type="protein sequence ID" value="PMB73310.1"/>
    <property type="molecule type" value="Genomic_DNA"/>
</dbReference>
<accession>A0A2N6P1D0</accession>
<sequence>MTYVAAQKGWDAFGLLAIVLCASLLDHVLYSDGRLAQRWLRAEHVTMKAYACQFSGRVPMIGVIQTRRKGATGDSPTSWMDQIIAPSKRRDVWLRKLRRSASASSVTAEEAAAAAAAEGQTGQWPFWVAEDGQATTEKEKNDRIWVQNNFVLARAAAEAIDTHTGGCLL</sequence>
<keyword evidence="1" id="KW-1133">Transmembrane helix</keyword>
<name>A0A2N6P1D0_BEABA</name>
<proteinExistence type="predicted"/>
<dbReference type="AlphaFoldDB" id="A0A2N6P1D0"/>
<protein>
    <submittedName>
        <fullName evidence="2">Uncharacterized protein</fullName>
    </submittedName>
</protein>
<keyword evidence="1" id="KW-0812">Transmembrane</keyword>
<feature type="transmembrane region" description="Helical" evidence="1">
    <location>
        <begin position="12"/>
        <end position="30"/>
    </location>
</feature>
<dbReference type="Proteomes" id="UP000235728">
    <property type="component" value="Unassembled WGS sequence"/>
</dbReference>
<comment type="caution">
    <text evidence="2">The sequence shown here is derived from an EMBL/GenBank/DDBJ whole genome shotgun (WGS) entry which is preliminary data.</text>
</comment>
<evidence type="ECO:0000313" key="3">
    <source>
        <dbReference type="Proteomes" id="UP000235728"/>
    </source>
</evidence>
<keyword evidence="1" id="KW-0472">Membrane</keyword>
<evidence type="ECO:0000256" key="1">
    <source>
        <dbReference type="SAM" id="Phobius"/>
    </source>
</evidence>
<reference evidence="2 3" key="1">
    <citation type="journal article" date="2016" name="Appl. Microbiol. Biotechnol.">
        <title>Characterization of T-DNA insertion mutants with decreased virulence in the entomopathogenic fungus Beauveria bassiana JEF-007.</title>
        <authorList>
            <person name="Kim S."/>
            <person name="Lee S.J."/>
            <person name="Nai Y.S."/>
            <person name="Yu J.S."/>
            <person name="Lee M.R."/>
            <person name="Yang Y.T."/>
            <person name="Kim J.S."/>
        </authorList>
    </citation>
    <scope>NUCLEOTIDE SEQUENCE [LARGE SCALE GENOMIC DNA]</scope>
    <source>
        <strain evidence="2 3">JEF-007</strain>
    </source>
</reference>
<gene>
    <name evidence="2" type="ORF">BM221_000731</name>
</gene>